<gene>
    <name evidence="1" type="ORF">NH26_24185</name>
</gene>
<reference evidence="1 2" key="1">
    <citation type="journal article" date="2012" name="Int. J. Syst. Evol. Microbiol.">
        <title>Flammeovirga pacifica sp. nov., isolated from deep-sea sediment.</title>
        <authorList>
            <person name="Xu H."/>
            <person name="Fu Y."/>
            <person name="Yang N."/>
            <person name="Ding Z."/>
            <person name="Lai Q."/>
            <person name="Zeng R."/>
        </authorList>
    </citation>
    <scope>NUCLEOTIDE SEQUENCE [LARGE SCALE GENOMIC DNA]</scope>
    <source>
        <strain evidence="2">DSM 24597 / LMG 26175 / WPAGA1</strain>
    </source>
</reference>
<comment type="caution">
    <text evidence="1">The sequence shown here is derived from an EMBL/GenBank/DDBJ whole genome shotgun (WGS) entry which is preliminary data.</text>
</comment>
<dbReference type="Proteomes" id="UP000179797">
    <property type="component" value="Unassembled WGS sequence"/>
</dbReference>
<sequence>MMRKRIIGIITIVLFYSSSFIYSQDISLFVKENTFSYEGIELKINNVSKRETLNKLLETYPSSNLDEFHPFYLNNDSLIDFIYDGPIITNPGLDGNQVLFFENKENGKFEVIASSYGSILKVKRDKVSGSTLFITLDEGCCLSITFDLNFMWMIENNDELSFTHSSPIQYNIETLYFPKHGNIEALNFKVLHNNYNLRSSPFIQDDNIIEEYHKGDRGVVVSTFKSDERVWWFVIMDNKVSLSRKCGWMSSRYLESY</sequence>
<dbReference type="AlphaFoldDB" id="A0A1S1YUG6"/>
<evidence type="ECO:0000313" key="2">
    <source>
        <dbReference type="Proteomes" id="UP000179797"/>
    </source>
</evidence>
<keyword evidence="2" id="KW-1185">Reference proteome</keyword>
<proteinExistence type="predicted"/>
<evidence type="ECO:0000313" key="1">
    <source>
        <dbReference type="EMBL" id="OHX64670.1"/>
    </source>
</evidence>
<protein>
    <submittedName>
        <fullName evidence="1">Uncharacterized protein</fullName>
    </submittedName>
</protein>
<dbReference type="EMBL" id="JRYR02000002">
    <property type="protein sequence ID" value="OHX64670.1"/>
    <property type="molecule type" value="Genomic_DNA"/>
</dbReference>
<accession>A0A1S1YUG6</accession>
<organism evidence="1 2">
    <name type="scientific">Flammeovirga pacifica</name>
    <dbReference type="NCBI Taxonomy" id="915059"/>
    <lineage>
        <taxon>Bacteria</taxon>
        <taxon>Pseudomonadati</taxon>
        <taxon>Bacteroidota</taxon>
        <taxon>Cytophagia</taxon>
        <taxon>Cytophagales</taxon>
        <taxon>Flammeovirgaceae</taxon>
        <taxon>Flammeovirga</taxon>
    </lineage>
</organism>
<name>A0A1S1YUG6_FLAPC</name>
<dbReference type="STRING" id="915059.NH26_24185"/>